<dbReference type="GO" id="GO:0006825">
    <property type="term" value="P:copper ion transport"/>
    <property type="evidence" value="ECO:0007669"/>
    <property type="project" value="InterPro"/>
</dbReference>
<dbReference type="EMBL" id="FQZS01000012">
    <property type="protein sequence ID" value="SHI95959.1"/>
    <property type="molecule type" value="Genomic_DNA"/>
</dbReference>
<keyword evidence="1" id="KW-0479">Metal-binding</keyword>
<evidence type="ECO:0000256" key="2">
    <source>
        <dbReference type="ARBA" id="ARBA00023008"/>
    </source>
</evidence>
<evidence type="ECO:0000313" key="4">
    <source>
        <dbReference type="EMBL" id="SHI95959.1"/>
    </source>
</evidence>
<dbReference type="InterPro" id="IPR036163">
    <property type="entry name" value="HMA_dom_sf"/>
</dbReference>
<dbReference type="InterPro" id="IPR006122">
    <property type="entry name" value="HMA_Cu_ion-bd"/>
</dbReference>
<reference evidence="4 5" key="1">
    <citation type="submission" date="2016-11" db="EMBL/GenBank/DDBJ databases">
        <authorList>
            <person name="Jaros S."/>
            <person name="Januszkiewicz K."/>
            <person name="Wedrychowicz H."/>
        </authorList>
    </citation>
    <scope>NUCLEOTIDE SEQUENCE [LARGE SCALE GENOMIC DNA]</scope>
    <source>
        <strain evidence="4 5">DSM 19022</strain>
    </source>
</reference>
<name>A0A1M6FE86_9FIRM</name>
<sequence>MISLRRSLKVIKIEYDMNGGNEMKKKMNIEGMSCGHCVKHVEEALKEISGVAKVEVSLEGKYAIVELNGDIEDFKLKEAVEDAGYDVTGISDL</sequence>
<evidence type="ECO:0000313" key="5">
    <source>
        <dbReference type="Proteomes" id="UP000184442"/>
    </source>
</evidence>
<protein>
    <submittedName>
        <fullName evidence="4">Copper ion binding protein</fullName>
    </submittedName>
</protein>
<dbReference type="STRING" id="1122184.SAMN02745176_01915"/>
<dbReference type="AlphaFoldDB" id="A0A1M6FE86"/>
<evidence type="ECO:0000259" key="3">
    <source>
        <dbReference type="PROSITE" id="PS50846"/>
    </source>
</evidence>
<dbReference type="PROSITE" id="PS50846">
    <property type="entry name" value="HMA_2"/>
    <property type="match status" value="1"/>
</dbReference>
<dbReference type="InterPro" id="IPR006121">
    <property type="entry name" value="HMA_dom"/>
</dbReference>
<dbReference type="GO" id="GO:0005507">
    <property type="term" value="F:copper ion binding"/>
    <property type="evidence" value="ECO:0007669"/>
    <property type="project" value="InterPro"/>
</dbReference>
<dbReference type="Proteomes" id="UP000184442">
    <property type="component" value="Unassembled WGS sequence"/>
</dbReference>
<dbReference type="PRINTS" id="PR00944">
    <property type="entry name" value="CUEXPORT"/>
</dbReference>
<feature type="domain" description="HMA" evidence="3">
    <location>
        <begin position="23"/>
        <end position="88"/>
    </location>
</feature>
<dbReference type="Gene3D" id="3.30.70.100">
    <property type="match status" value="1"/>
</dbReference>
<organism evidence="4 5">
    <name type="scientific">Lutispora thermophila DSM 19022</name>
    <dbReference type="NCBI Taxonomy" id="1122184"/>
    <lineage>
        <taxon>Bacteria</taxon>
        <taxon>Bacillati</taxon>
        <taxon>Bacillota</taxon>
        <taxon>Clostridia</taxon>
        <taxon>Lutisporales</taxon>
        <taxon>Lutisporaceae</taxon>
        <taxon>Lutispora</taxon>
    </lineage>
</organism>
<keyword evidence="5" id="KW-1185">Reference proteome</keyword>
<dbReference type="SUPFAM" id="SSF55008">
    <property type="entry name" value="HMA, heavy metal-associated domain"/>
    <property type="match status" value="1"/>
</dbReference>
<dbReference type="InterPro" id="IPR017969">
    <property type="entry name" value="Heavy-metal-associated_CS"/>
</dbReference>
<gene>
    <name evidence="4" type="ORF">SAMN02745176_01915</name>
</gene>
<accession>A0A1M6FE86</accession>
<proteinExistence type="predicted"/>
<evidence type="ECO:0000256" key="1">
    <source>
        <dbReference type="ARBA" id="ARBA00022723"/>
    </source>
</evidence>
<dbReference type="Pfam" id="PF00403">
    <property type="entry name" value="HMA"/>
    <property type="match status" value="1"/>
</dbReference>
<dbReference type="CDD" id="cd00371">
    <property type="entry name" value="HMA"/>
    <property type="match status" value="1"/>
</dbReference>
<dbReference type="FunFam" id="3.30.70.100:FF:000001">
    <property type="entry name" value="ATPase copper transporting beta"/>
    <property type="match status" value="1"/>
</dbReference>
<dbReference type="NCBIfam" id="TIGR00003">
    <property type="entry name" value="copper ion binding protein"/>
    <property type="match status" value="1"/>
</dbReference>
<dbReference type="PROSITE" id="PS01047">
    <property type="entry name" value="HMA_1"/>
    <property type="match status" value="1"/>
</dbReference>
<dbReference type="InterPro" id="IPR000428">
    <property type="entry name" value="Cu-bd"/>
</dbReference>
<keyword evidence="2" id="KW-0186">Copper</keyword>